<name>A0A9J5YKQ4_SOLCO</name>
<organism evidence="2 3">
    <name type="scientific">Solanum commersonii</name>
    <name type="common">Commerson's wild potato</name>
    <name type="synonym">Commerson's nightshade</name>
    <dbReference type="NCBI Taxonomy" id="4109"/>
    <lineage>
        <taxon>Eukaryota</taxon>
        <taxon>Viridiplantae</taxon>
        <taxon>Streptophyta</taxon>
        <taxon>Embryophyta</taxon>
        <taxon>Tracheophyta</taxon>
        <taxon>Spermatophyta</taxon>
        <taxon>Magnoliopsida</taxon>
        <taxon>eudicotyledons</taxon>
        <taxon>Gunneridae</taxon>
        <taxon>Pentapetalae</taxon>
        <taxon>asterids</taxon>
        <taxon>lamiids</taxon>
        <taxon>Solanales</taxon>
        <taxon>Solanaceae</taxon>
        <taxon>Solanoideae</taxon>
        <taxon>Solaneae</taxon>
        <taxon>Solanum</taxon>
    </lineage>
</organism>
<accession>A0A9J5YKQ4</accession>
<dbReference type="Proteomes" id="UP000824120">
    <property type="component" value="Chromosome 6"/>
</dbReference>
<reference evidence="2 3" key="1">
    <citation type="submission" date="2020-09" db="EMBL/GenBank/DDBJ databases">
        <title>De no assembly of potato wild relative species, Solanum commersonii.</title>
        <authorList>
            <person name="Cho K."/>
        </authorList>
    </citation>
    <scope>NUCLEOTIDE SEQUENCE [LARGE SCALE GENOMIC DNA]</scope>
    <source>
        <strain evidence="2">LZ3.2</strain>
        <tissue evidence="2">Leaf</tissue>
    </source>
</reference>
<sequence>MEPVSHHGQNEPFSRSNEPRSGIPTSFFLKLTWESVKTLVIELVGHHGQNNPFPWSNEPHSR</sequence>
<evidence type="ECO:0000313" key="2">
    <source>
        <dbReference type="EMBL" id="KAG5600581.1"/>
    </source>
</evidence>
<evidence type="ECO:0000313" key="3">
    <source>
        <dbReference type="Proteomes" id="UP000824120"/>
    </source>
</evidence>
<evidence type="ECO:0000256" key="1">
    <source>
        <dbReference type="SAM" id="MobiDB-lite"/>
    </source>
</evidence>
<dbReference type="AlphaFoldDB" id="A0A9J5YKQ4"/>
<comment type="caution">
    <text evidence="2">The sequence shown here is derived from an EMBL/GenBank/DDBJ whole genome shotgun (WGS) entry which is preliminary data.</text>
</comment>
<proteinExistence type="predicted"/>
<gene>
    <name evidence="2" type="ORF">H5410_031951</name>
</gene>
<feature type="region of interest" description="Disordered" evidence="1">
    <location>
        <begin position="1"/>
        <end position="23"/>
    </location>
</feature>
<protein>
    <submittedName>
        <fullName evidence="2">Uncharacterized protein</fullName>
    </submittedName>
</protein>
<dbReference type="EMBL" id="JACXVP010000006">
    <property type="protein sequence ID" value="KAG5600581.1"/>
    <property type="molecule type" value="Genomic_DNA"/>
</dbReference>
<keyword evidence="3" id="KW-1185">Reference proteome</keyword>